<feature type="compositionally biased region" description="Low complexity" evidence="1">
    <location>
        <begin position="65"/>
        <end position="77"/>
    </location>
</feature>
<gene>
    <name evidence="2" type="ORF">PXEA_LOCUS31193</name>
</gene>
<keyword evidence="3" id="KW-1185">Reference proteome</keyword>
<evidence type="ECO:0000313" key="2">
    <source>
        <dbReference type="EMBL" id="VEL37753.1"/>
    </source>
</evidence>
<feature type="region of interest" description="Disordered" evidence="1">
    <location>
        <begin position="271"/>
        <end position="295"/>
    </location>
</feature>
<protein>
    <submittedName>
        <fullName evidence="2">Uncharacterized protein</fullName>
    </submittedName>
</protein>
<dbReference type="EMBL" id="CAAALY010255890">
    <property type="protein sequence ID" value="VEL37753.1"/>
    <property type="molecule type" value="Genomic_DNA"/>
</dbReference>
<accession>A0A3S5B699</accession>
<evidence type="ECO:0000256" key="1">
    <source>
        <dbReference type="SAM" id="MobiDB-lite"/>
    </source>
</evidence>
<dbReference type="Proteomes" id="UP000784294">
    <property type="component" value="Unassembled WGS sequence"/>
</dbReference>
<feature type="region of interest" description="Disordered" evidence="1">
    <location>
        <begin position="192"/>
        <end position="229"/>
    </location>
</feature>
<feature type="region of interest" description="Disordered" evidence="1">
    <location>
        <begin position="1"/>
        <end position="77"/>
    </location>
</feature>
<dbReference type="AlphaFoldDB" id="A0A3S5B699"/>
<proteinExistence type="predicted"/>
<feature type="compositionally biased region" description="Basic and acidic residues" evidence="1">
    <location>
        <begin position="42"/>
        <end position="64"/>
    </location>
</feature>
<feature type="compositionally biased region" description="Basic and acidic residues" evidence="1">
    <location>
        <begin position="12"/>
        <end position="29"/>
    </location>
</feature>
<comment type="caution">
    <text evidence="2">The sequence shown here is derived from an EMBL/GenBank/DDBJ whole genome shotgun (WGS) entry which is preliminary data.</text>
</comment>
<sequence>MPIPDSNSDPVLDPHSHCDPDSNSVRDPKLNSVREPVSNSDPVRDPHSHSDRDLNSVRDPHSNSESDSESGSSFCSLELSASSDGGSHLSSATSSLLSASSAADDDADDDVDDANLISPLLASADALPEACSRTVSDFSVDRHTPSDAWARHGLLDTDRAAWWSLWHVWSRYPGLGMTLLWRCHDSDSGLGSGESEHELGLARGGGAAEGGAEASRGKEKRTTTTKSRKGTSFWSLRVGPLGRVVRMAAPPNLNPFADVRPSRRLRDTRRLIGGPALGTNGPRLEADPDECLRLG</sequence>
<feature type="compositionally biased region" description="Basic and acidic residues" evidence="1">
    <location>
        <begin position="284"/>
        <end position="295"/>
    </location>
</feature>
<reference evidence="2" key="1">
    <citation type="submission" date="2018-11" db="EMBL/GenBank/DDBJ databases">
        <authorList>
            <consortium name="Pathogen Informatics"/>
        </authorList>
    </citation>
    <scope>NUCLEOTIDE SEQUENCE</scope>
</reference>
<organism evidence="2 3">
    <name type="scientific">Protopolystoma xenopodis</name>
    <dbReference type="NCBI Taxonomy" id="117903"/>
    <lineage>
        <taxon>Eukaryota</taxon>
        <taxon>Metazoa</taxon>
        <taxon>Spiralia</taxon>
        <taxon>Lophotrochozoa</taxon>
        <taxon>Platyhelminthes</taxon>
        <taxon>Monogenea</taxon>
        <taxon>Polyopisthocotylea</taxon>
        <taxon>Polystomatidea</taxon>
        <taxon>Polystomatidae</taxon>
        <taxon>Protopolystoma</taxon>
    </lineage>
</organism>
<evidence type="ECO:0000313" key="3">
    <source>
        <dbReference type="Proteomes" id="UP000784294"/>
    </source>
</evidence>
<name>A0A3S5B699_9PLAT</name>